<accession>A0A437RHI8</accession>
<feature type="region of interest" description="Disordered" evidence="1">
    <location>
        <begin position="1"/>
        <end position="61"/>
    </location>
</feature>
<dbReference type="InterPro" id="IPR005534">
    <property type="entry name" value="Curli_assmbl/transp-comp_CsgG"/>
</dbReference>
<keyword evidence="4" id="KW-1185">Reference proteome</keyword>
<dbReference type="EMBL" id="SACR01000003">
    <property type="protein sequence ID" value="RVU46236.1"/>
    <property type="molecule type" value="Genomic_DNA"/>
</dbReference>
<dbReference type="Gene3D" id="3.40.50.10610">
    <property type="entry name" value="ABC-type transport auxiliary lipoprotein component"/>
    <property type="match status" value="1"/>
</dbReference>
<sequence length="808" mass="85509">MRVSPLEAQGRAAPRSSAQRLRQQASGLAFASRPAPSGKRPSRPGRPVETSPMPSLTWRPTTPAPVRVAARPAGLWAALLAAVSVLLITLPAAASAPNLANEPRHALVIGNADYTTAPLLNPANDAAAVAKVLEKAGFKVDLKVNATQKQMQEAVTLFGDRLKAGGAGLFYFAGHGVQIKGRNFMLPVGATIAREDEVPYKAVDVQQVLDKMETAKNRINMVVLDACRDNPFARSSRSTGGGLTQVDAPIGSLIAFATAPGSVASDGRNANGLYTQHLLANIERPGTPIEDVFKRVRLGVRLDSNGSQVPWESTSLEGDFFFFPAAPGAKGGPTTLPPPPGIEQMARVERAYELLRQGQTDDAERIFRALAGASHTDIAWMGREGMAEVMLARGDSQAALAEANQIIAKAPTRSAAYLIRGRALAAAGQVQEGQAALQKAAGAQTVADFGWQKAEALVAVGNVQRKQDPKLAAQTYERAVRENPLSVPALSNLAVALNDSGDAAKARAVLERAQALDPTDAVTIALLRQTQENLAADQDRQRQRAIDESVQELAARFRNPAPRPAGSGAPDDWTSPALAISVLPFQDLTLPGSTGRVGLEALLQQEVIRELQARGFTMVERRLLDKVLAEVKLGSSELADQDTQIRLGKVLAARLMVSGALSPQGSPPGGAVGATVRAIDTETTQLAMVKAERPAAGPFNPGALAASIAQSVAQTIAEKYPLKGRLVQVDGDVAIINLGKKHGVAPGQQFNVLSQGQPIELNGRILGYRETRIAQITVTEVQELLAFGRVAGVQAPLARNQRIIARKE</sequence>
<dbReference type="Gene3D" id="3.40.50.1460">
    <property type="match status" value="1"/>
</dbReference>
<dbReference type="Pfam" id="PF13432">
    <property type="entry name" value="TPR_16"/>
    <property type="match status" value="2"/>
</dbReference>
<proteinExistence type="predicted"/>
<dbReference type="InterPro" id="IPR029030">
    <property type="entry name" value="Caspase-like_dom_sf"/>
</dbReference>
<dbReference type="PANTHER" id="PTHR22576">
    <property type="entry name" value="MUCOSA ASSOCIATED LYMPHOID TISSUE LYMPHOMA TRANSLOCATION PROTEIN 1/PARACASPASE"/>
    <property type="match status" value="1"/>
</dbReference>
<evidence type="ECO:0000256" key="1">
    <source>
        <dbReference type="SAM" id="MobiDB-lite"/>
    </source>
</evidence>
<name>A0A437RHI8_9BURK</name>
<dbReference type="InterPro" id="IPR001309">
    <property type="entry name" value="Pept_C14_p20"/>
</dbReference>
<dbReference type="PROSITE" id="PS50208">
    <property type="entry name" value="CASPASE_P20"/>
    <property type="match status" value="1"/>
</dbReference>
<evidence type="ECO:0000313" key="4">
    <source>
        <dbReference type="Proteomes" id="UP000285575"/>
    </source>
</evidence>
<dbReference type="Proteomes" id="UP000285575">
    <property type="component" value="Unassembled WGS sequence"/>
</dbReference>
<dbReference type="InterPro" id="IPR052039">
    <property type="entry name" value="Caspase-related_regulators"/>
</dbReference>
<gene>
    <name evidence="3" type="ORF">EOE66_10300</name>
</gene>
<dbReference type="InterPro" id="IPR032388">
    <property type="entry name" value="FlgT_C"/>
</dbReference>
<organism evidence="3 4">
    <name type="scientific">Rubrivivax rivuli</name>
    <dbReference type="NCBI Taxonomy" id="1862385"/>
    <lineage>
        <taxon>Bacteria</taxon>
        <taxon>Pseudomonadati</taxon>
        <taxon>Pseudomonadota</taxon>
        <taxon>Betaproteobacteria</taxon>
        <taxon>Burkholderiales</taxon>
        <taxon>Sphaerotilaceae</taxon>
        <taxon>Rubrivivax</taxon>
    </lineage>
</organism>
<comment type="caution">
    <text evidence="3">The sequence shown here is derived from an EMBL/GenBank/DDBJ whole genome shotgun (WGS) entry which is preliminary data.</text>
</comment>
<dbReference type="Pfam" id="PF03783">
    <property type="entry name" value="CsgG"/>
    <property type="match status" value="1"/>
</dbReference>
<dbReference type="InterPro" id="IPR011990">
    <property type="entry name" value="TPR-like_helical_dom_sf"/>
</dbReference>
<protein>
    <submittedName>
        <fullName evidence="3">Tetratricopeptide repeat protein</fullName>
    </submittedName>
</protein>
<dbReference type="GO" id="GO:0004197">
    <property type="term" value="F:cysteine-type endopeptidase activity"/>
    <property type="evidence" value="ECO:0007669"/>
    <property type="project" value="InterPro"/>
</dbReference>
<feature type="compositionally biased region" description="Polar residues" evidence="1">
    <location>
        <begin position="16"/>
        <end position="26"/>
    </location>
</feature>
<dbReference type="AlphaFoldDB" id="A0A437RHI8"/>
<dbReference type="PANTHER" id="PTHR22576:SF37">
    <property type="entry name" value="MUCOSA-ASSOCIATED LYMPHOID TISSUE LYMPHOMA TRANSLOCATION PROTEIN 1"/>
    <property type="match status" value="1"/>
</dbReference>
<dbReference type="SUPFAM" id="SSF52129">
    <property type="entry name" value="Caspase-like"/>
    <property type="match status" value="1"/>
</dbReference>
<evidence type="ECO:0000259" key="2">
    <source>
        <dbReference type="PROSITE" id="PS50208"/>
    </source>
</evidence>
<evidence type="ECO:0000313" key="3">
    <source>
        <dbReference type="EMBL" id="RVU46236.1"/>
    </source>
</evidence>
<feature type="domain" description="Caspase family p20" evidence="2">
    <location>
        <begin position="102"/>
        <end position="231"/>
    </location>
</feature>
<dbReference type="InterPro" id="IPR011600">
    <property type="entry name" value="Pept_C14_caspase"/>
</dbReference>
<dbReference type="Gene3D" id="1.25.40.10">
    <property type="entry name" value="Tetratricopeptide repeat domain"/>
    <property type="match status" value="2"/>
</dbReference>
<dbReference type="GO" id="GO:0006508">
    <property type="term" value="P:proteolysis"/>
    <property type="evidence" value="ECO:0007669"/>
    <property type="project" value="InterPro"/>
</dbReference>
<dbReference type="SUPFAM" id="SSF48452">
    <property type="entry name" value="TPR-like"/>
    <property type="match status" value="1"/>
</dbReference>
<reference evidence="3 4" key="1">
    <citation type="submission" date="2019-01" db="EMBL/GenBank/DDBJ databases">
        <authorList>
            <person name="Chen W.-M."/>
        </authorList>
    </citation>
    <scope>NUCLEOTIDE SEQUENCE [LARGE SCALE GENOMIC DNA]</scope>
    <source>
        <strain evidence="3 4">KYPY4</strain>
    </source>
</reference>
<dbReference type="OrthoDB" id="9768004at2"/>
<dbReference type="InterPro" id="IPR038165">
    <property type="entry name" value="FlgT_C_sf"/>
</dbReference>
<dbReference type="Pfam" id="PF16538">
    <property type="entry name" value="FlgT_C"/>
    <property type="match status" value="1"/>
</dbReference>
<dbReference type="GO" id="GO:0030288">
    <property type="term" value="C:outer membrane-bounded periplasmic space"/>
    <property type="evidence" value="ECO:0007669"/>
    <property type="project" value="InterPro"/>
</dbReference>
<dbReference type="Pfam" id="PF00656">
    <property type="entry name" value="Peptidase_C14"/>
    <property type="match status" value="1"/>
</dbReference>
<dbReference type="Gene3D" id="2.40.10.410">
    <property type="entry name" value="FlgT, C-terminal domain"/>
    <property type="match status" value="1"/>
</dbReference>